<dbReference type="GO" id="GO:0008360">
    <property type="term" value="P:regulation of cell shape"/>
    <property type="evidence" value="ECO:0007669"/>
    <property type="project" value="UniProtKB-KW"/>
</dbReference>
<evidence type="ECO:0000256" key="8">
    <source>
        <dbReference type="ARBA" id="ARBA00022840"/>
    </source>
</evidence>
<dbReference type="Gene3D" id="3.40.50.20">
    <property type="match status" value="1"/>
</dbReference>
<dbReference type="NCBIfam" id="TIGR01205">
    <property type="entry name" value="D_ala_D_alaTIGR"/>
    <property type="match status" value="1"/>
</dbReference>
<dbReference type="STRING" id="760192.Halhy_2716"/>
<dbReference type="PANTHER" id="PTHR23132">
    <property type="entry name" value="D-ALANINE--D-ALANINE LIGASE"/>
    <property type="match status" value="1"/>
</dbReference>
<dbReference type="Pfam" id="PF01820">
    <property type="entry name" value="Dala_Dala_lig_N"/>
    <property type="match status" value="1"/>
</dbReference>
<evidence type="ECO:0000256" key="6">
    <source>
        <dbReference type="ARBA" id="ARBA00022598"/>
    </source>
</evidence>
<feature type="binding site" evidence="15">
    <location>
        <position position="282"/>
    </location>
    <ligand>
        <name>Mg(2+)</name>
        <dbReference type="ChEBI" id="CHEBI:18420"/>
        <label>1</label>
    </ligand>
</feature>
<dbReference type="InterPro" id="IPR000291">
    <property type="entry name" value="D-Ala_lig_Van_CS"/>
</dbReference>
<evidence type="ECO:0000256" key="12">
    <source>
        <dbReference type="ARBA" id="ARBA00047614"/>
    </source>
</evidence>
<dbReference type="GO" id="GO:0008716">
    <property type="term" value="F:D-alanine-D-alanine ligase activity"/>
    <property type="evidence" value="ECO:0007669"/>
    <property type="project" value="UniProtKB-UniRule"/>
</dbReference>
<comment type="cofactor">
    <cofactor evidence="15">
        <name>Mg(2+)</name>
        <dbReference type="ChEBI" id="CHEBI:18420"/>
    </cofactor>
    <cofactor evidence="15">
        <name>Mn(2+)</name>
        <dbReference type="ChEBI" id="CHEBI:29035"/>
    </cofactor>
    <text evidence="15">Binds 2 magnesium or manganese ions per subunit.</text>
</comment>
<dbReference type="InterPro" id="IPR011127">
    <property type="entry name" value="Dala_Dala_lig_N"/>
</dbReference>
<dbReference type="HAMAP" id="MF_00047">
    <property type="entry name" value="Dala_Dala_lig"/>
    <property type="match status" value="1"/>
</dbReference>
<comment type="subcellular location">
    <subcellularLocation>
        <location evidence="2 13">Cytoplasm</location>
    </subcellularLocation>
</comment>
<evidence type="ECO:0000256" key="9">
    <source>
        <dbReference type="ARBA" id="ARBA00022960"/>
    </source>
</evidence>
<dbReference type="PANTHER" id="PTHR23132:SF23">
    <property type="entry name" value="D-ALANINE--D-ALANINE LIGASE B"/>
    <property type="match status" value="1"/>
</dbReference>
<name>F4L0Y0_HALH1</name>
<dbReference type="NCBIfam" id="NF002378">
    <property type="entry name" value="PRK01372.1"/>
    <property type="match status" value="1"/>
</dbReference>
<keyword evidence="19" id="KW-1185">Reference proteome</keyword>
<dbReference type="PIRSF" id="PIRSF039102">
    <property type="entry name" value="Ddl/VanB"/>
    <property type="match status" value="1"/>
</dbReference>
<keyword evidence="11 13" id="KW-0961">Cell wall biogenesis/degradation</keyword>
<reference key="2">
    <citation type="submission" date="2011-04" db="EMBL/GenBank/DDBJ databases">
        <title>Complete sequence of chromosome of Haliscomenobacter hydrossis DSM 1100.</title>
        <authorList>
            <consortium name="US DOE Joint Genome Institute (JGI-PGF)"/>
            <person name="Lucas S."/>
            <person name="Han J."/>
            <person name="Lapidus A."/>
            <person name="Bruce D."/>
            <person name="Goodwin L."/>
            <person name="Pitluck S."/>
            <person name="Peters L."/>
            <person name="Kyrpides N."/>
            <person name="Mavromatis K."/>
            <person name="Ivanova N."/>
            <person name="Ovchinnikova G."/>
            <person name="Pagani I."/>
            <person name="Daligault H."/>
            <person name="Detter J.C."/>
            <person name="Han C."/>
            <person name="Land M."/>
            <person name="Hauser L."/>
            <person name="Markowitz V."/>
            <person name="Cheng J.-F."/>
            <person name="Hugenholtz P."/>
            <person name="Woyke T."/>
            <person name="Wu D."/>
            <person name="Verbarg S."/>
            <person name="Frueling A."/>
            <person name="Brambilla E."/>
            <person name="Klenk H.-P."/>
            <person name="Eisen J.A."/>
        </authorList>
    </citation>
    <scope>NUCLEOTIDE SEQUENCE</scope>
    <source>
        <strain>DSM 1100</strain>
    </source>
</reference>
<organism evidence="18 19">
    <name type="scientific">Haliscomenobacter hydrossis (strain ATCC 27775 / DSM 1100 / LMG 10767 / O)</name>
    <dbReference type="NCBI Taxonomy" id="760192"/>
    <lineage>
        <taxon>Bacteria</taxon>
        <taxon>Pseudomonadati</taxon>
        <taxon>Bacteroidota</taxon>
        <taxon>Saprospiria</taxon>
        <taxon>Saprospirales</taxon>
        <taxon>Haliscomenobacteraceae</taxon>
        <taxon>Haliscomenobacter</taxon>
    </lineage>
</organism>
<dbReference type="EMBL" id="CP002691">
    <property type="protein sequence ID" value="AEE50584.1"/>
    <property type="molecule type" value="Genomic_DNA"/>
</dbReference>
<feature type="domain" description="ATP-grasp" evidence="17">
    <location>
        <begin position="117"/>
        <end position="315"/>
    </location>
</feature>
<dbReference type="UniPathway" id="UPA00219"/>
<dbReference type="InterPro" id="IPR011761">
    <property type="entry name" value="ATP-grasp"/>
</dbReference>
<evidence type="ECO:0000256" key="1">
    <source>
        <dbReference type="ARBA" id="ARBA00001936"/>
    </source>
</evidence>
<evidence type="ECO:0000256" key="16">
    <source>
        <dbReference type="PROSITE-ProRule" id="PRU00409"/>
    </source>
</evidence>
<dbReference type="SUPFAM" id="SSF52440">
    <property type="entry name" value="PreATP-grasp domain"/>
    <property type="match status" value="1"/>
</dbReference>
<dbReference type="GO" id="GO:0046872">
    <property type="term" value="F:metal ion binding"/>
    <property type="evidence" value="ECO:0007669"/>
    <property type="project" value="UniProtKB-KW"/>
</dbReference>
<evidence type="ECO:0000256" key="11">
    <source>
        <dbReference type="ARBA" id="ARBA00023316"/>
    </source>
</evidence>
<dbReference type="Gene3D" id="3.30.1490.20">
    <property type="entry name" value="ATP-grasp fold, A domain"/>
    <property type="match status" value="1"/>
</dbReference>
<evidence type="ECO:0000256" key="5">
    <source>
        <dbReference type="ARBA" id="ARBA00022490"/>
    </source>
</evidence>
<evidence type="ECO:0000256" key="10">
    <source>
        <dbReference type="ARBA" id="ARBA00022984"/>
    </source>
</evidence>
<sequence>MLKVAILTGGNVAERSVSLKSAETVRKHLNDQKYEKYVIELNGTQFTEQGTGTVVNLNDFSLPTPNGNIKFDLVYQMLHGHPAEDGCLQGYFEVLGIPYTGCDVMSSAITFNKQACKDFLRSHNIPMAPSKVLRKGEAINWAELEAMGVPVFVKPNKNGSSYGASKVNTPDQLAGAIEHAFVYDDEVVVEGFLKGTEFSNGVLRRNGEVVVLPITEIVPHNEFFDFKAKYENQSQEITPARLTPEQTAQVQAQTKLIYEAVGCRGICRFDYILVGDTFFFLEANTIPGMSEQSIVPQQARAHGWSITELLDAAVDEALERQAMKLSVGN</sequence>
<feature type="binding site" evidence="15">
    <location>
        <position position="270"/>
    </location>
    <ligand>
        <name>Mg(2+)</name>
        <dbReference type="ChEBI" id="CHEBI:18420"/>
        <label>1</label>
    </ligand>
</feature>
<keyword evidence="9 13" id="KW-0133">Cell shape</keyword>
<evidence type="ECO:0000256" key="7">
    <source>
        <dbReference type="ARBA" id="ARBA00022741"/>
    </source>
</evidence>
<feature type="active site" evidence="14">
    <location>
        <position position="14"/>
    </location>
</feature>
<feature type="active site" evidence="14">
    <location>
        <position position="160"/>
    </location>
</feature>
<keyword evidence="10 13" id="KW-0573">Peptidoglycan synthesis</keyword>
<dbReference type="Pfam" id="PF07478">
    <property type="entry name" value="Dala_Dala_lig_C"/>
    <property type="match status" value="1"/>
</dbReference>
<comment type="similarity">
    <text evidence="3 13">Belongs to the D-alanine--D-alanine ligase family.</text>
</comment>
<dbReference type="HOGENOM" id="CLU_039268_1_1_10"/>
<dbReference type="GO" id="GO:0009252">
    <property type="term" value="P:peptidoglycan biosynthetic process"/>
    <property type="evidence" value="ECO:0007669"/>
    <property type="project" value="UniProtKB-UniRule"/>
</dbReference>
<dbReference type="Proteomes" id="UP000008461">
    <property type="component" value="Chromosome"/>
</dbReference>
<proteinExistence type="inferred from homology"/>
<evidence type="ECO:0000259" key="17">
    <source>
        <dbReference type="PROSITE" id="PS50975"/>
    </source>
</evidence>
<dbReference type="KEGG" id="hhy:Halhy_2716"/>
<evidence type="ECO:0000256" key="2">
    <source>
        <dbReference type="ARBA" id="ARBA00004496"/>
    </source>
</evidence>
<accession>F4L0Y0</accession>
<keyword evidence="7 16" id="KW-0547">Nucleotide-binding</keyword>
<feature type="active site" evidence="14">
    <location>
        <position position="293"/>
    </location>
</feature>
<gene>
    <name evidence="13" type="primary">ddl</name>
    <name evidence="18" type="ordered locus">Halhy_2716</name>
</gene>
<comment type="cofactor">
    <cofactor evidence="1">
        <name>Mn(2+)</name>
        <dbReference type="ChEBI" id="CHEBI:29035"/>
    </cofactor>
</comment>
<dbReference type="GO" id="GO:0071555">
    <property type="term" value="P:cell wall organization"/>
    <property type="evidence" value="ECO:0007669"/>
    <property type="project" value="UniProtKB-KW"/>
</dbReference>
<dbReference type="AlphaFoldDB" id="F4L0Y0"/>
<protein>
    <recommendedName>
        <fullName evidence="4 13">D-alanine--D-alanine ligase</fullName>
        <ecNumber evidence="4 13">6.3.2.4</ecNumber>
    </recommendedName>
    <alternativeName>
        <fullName evidence="13">D-Ala-D-Ala ligase</fullName>
    </alternativeName>
    <alternativeName>
        <fullName evidence="13">D-alanylalanine synthetase</fullName>
    </alternativeName>
</protein>
<keyword evidence="15" id="KW-0479">Metal-binding</keyword>
<feature type="binding site" evidence="15">
    <location>
        <position position="284"/>
    </location>
    <ligand>
        <name>Mg(2+)</name>
        <dbReference type="ChEBI" id="CHEBI:18420"/>
        <label>2</label>
    </ligand>
</feature>
<dbReference type="InterPro" id="IPR013815">
    <property type="entry name" value="ATP_grasp_subdomain_1"/>
</dbReference>
<dbReference type="InterPro" id="IPR016185">
    <property type="entry name" value="PreATP-grasp_dom_sf"/>
</dbReference>
<dbReference type="OrthoDB" id="9813261at2"/>
<evidence type="ECO:0000256" key="3">
    <source>
        <dbReference type="ARBA" id="ARBA00010871"/>
    </source>
</evidence>
<evidence type="ECO:0000256" key="13">
    <source>
        <dbReference type="HAMAP-Rule" id="MF_00047"/>
    </source>
</evidence>
<dbReference type="InterPro" id="IPR005905">
    <property type="entry name" value="D_ala_D_ala"/>
</dbReference>
<comment type="function">
    <text evidence="13">Cell wall formation.</text>
</comment>
<dbReference type="PROSITE" id="PS00844">
    <property type="entry name" value="DALA_DALA_LIGASE_2"/>
    <property type="match status" value="1"/>
</dbReference>
<dbReference type="GO" id="GO:0005737">
    <property type="term" value="C:cytoplasm"/>
    <property type="evidence" value="ECO:0007669"/>
    <property type="project" value="UniProtKB-SubCell"/>
</dbReference>
<evidence type="ECO:0000256" key="4">
    <source>
        <dbReference type="ARBA" id="ARBA00012216"/>
    </source>
</evidence>
<dbReference type="GO" id="GO:0005524">
    <property type="term" value="F:ATP binding"/>
    <property type="evidence" value="ECO:0007669"/>
    <property type="project" value="UniProtKB-UniRule"/>
</dbReference>
<dbReference type="PROSITE" id="PS50975">
    <property type="entry name" value="ATP_GRASP"/>
    <property type="match status" value="1"/>
</dbReference>
<reference evidence="18 19" key="1">
    <citation type="journal article" date="2011" name="Stand. Genomic Sci.">
        <title>Complete genome sequence of Haliscomenobacter hydrossis type strain (O).</title>
        <authorList>
            <consortium name="US DOE Joint Genome Institute (JGI-PGF)"/>
            <person name="Daligault H."/>
            <person name="Lapidus A."/>
            <person name="Zeytun A."/>
            <person name="Nolan M."/>
            <person name="Lucas S."/>
            <person name="Del Rio T.G."/>
            <person name="Tice H."/>
            <person name="Cheng J.F."/>
            <person name="Tapia R."/>
            <person name="Han C."/>
            <person name="Goodwin L."/>
            <person name="Pitluck S."/>
            <person name="Liolios K."/>
            <person name="Pagani I."/>
            <person name="Ivanova N."/>
            <person name="Huntemann M."/>
            <person name="Mavromatis K."/>
            <person name="Mikhailova N."/>
            <person name="Pati A."/>
            <person name="Chen A."/>
            <person name="Palaniappan K."/>
            <person name="Land M."/>
            <person name="Hauser L."/>
            <person name="Brambilla E.M."/>
            <person name="Rohde M."/>
            <person name="Verbarg S."/>
            <person name="Goker M."/>
            <person name="Bristow J."/>
            <person name="Eisen J.A."/>
            <person name="Markowitz V."/>
            <person name="Hugenholtz P."/>
            <person name="Kyrpides N.C."/>
            <person name="Klenk H.P."/>
            <person name="Woyke T."/>
        </authorList>
    </citation>
    <scope>NUCLEOTIDE SEQUENCE [LARGE SCALE GENOMIC DNA]</scope>
    <source>
        <strain evidence="19">ATCC 27775 / DSM 1100 / LMG 10767 / O</strain>
    </source>
</reference>
<keyword evidence="6 13" id="KW-0436">Ligase</keyword>
<dbReference type="SUPFAM" id="SSF56059">
    <property type="entry name" value="Glutathione synthetase ATP-binding domain-like"/>
    <property type="match status" value="1"/>
</dbReference>
<keyword evidence="15" id="KW-0464">Manganese</keyword>
<dbReference type="Gene3D" id="3.30.470.20">
    <property type="entry name" value="ATP-grasp fold, B domain"/>
    <property type="match status" value="1"/>
</dbReference>
<dbReference type="EC" id="6.3.2.4" evidence="4 13"/>
<evidence type="ECO:0000256" key="15">
    <source>
        <dbReference type="PIRSR" id="PIRSR039102-3"/>
    </source>
</evidence>
<evidence type="ECO:0000256" key="14">
    <source>
        <dbReference type="PIRSR" id="PIRSR039102-1"/>
    </source>
</evidence>
<evidence type="ECO:0000313" key="19">
    <source>
        <dbReference type="Proteomes" id="UP000008461"/>
    </source>
</evidence>
<dbReference type="RefSeq" id="WP_013765132.1">
    <property type="nucleotide sequence ID" value="NC_015510.1"/>
</dbReference>
<comment type="pathway">
    <text evidence="13">Cell wall biogenesis; peptidoglycan biosynthesis.</text>
</comment>
<keyword evidence="8 16" id="KW-0067">ATP-binding</keyword>
<keyword evidence="15" id="KW-0460">Magnesium</keyword>
<comment type="catalytic activity">
    <reaction evidence="12 13">
        <text>2 D-alanine + ATP = D-alanyl-D-alanine + ADP + phosphate + H(+)</text>
        <dbReference type="Rhea" id="RHEA:11224"/>
        <dbReference type="ChEBI" id="CHEBI:15378"/>
        <dbReference type="ChEBI" id="CHEBI:30616"/>
        <dbReference type="ChEBI" id="CHEBI:43474"/>
        <dbReference type="ChEBI" id="CHEBI:57416"/>
        <dbReference type="ChEBI" id="CHEBI:57822"/>
        <dbReference type="ChEBI" id="CHEBI:456216"/>
        <dbReference type="EC" id="6.3.2.4"/>
    </reaction>
</comment>
<dbReference type="InterPro" id="IPR011095">
    <property type="entry name" value="Dala_Dala_lig_C"/>
</dbReference>
<evidence type="ECO:0000313" key="18">
    <source>
        <dbReference type="EMBL" id="AEE50584.1"/>
    </source>
</evidence>
<feature type="binding site" evidence="15">
    <location>
        <position position="282"/>
    </location>
    <ligand>
        <name>Mg(2+)</name>
        <dbReference type="ChEBI" id="CHEBI:18420"/>
        <label>2</label>
    </ligand>
</feature>
<dbReference type="eggNOG" id="COG1181">
    <property type="taxonomic scope" value="Bacteria"/>
</dbReference>
<dbReference type="NCBIfam" id="NF002527">
    <property type="entry name" value="PRK01966.1-3"/>
    <property type="match status" value="1"/>
</dbReference>
<keyword evidence="5 13" id="KW-0963">Cytoplasm</keyword>